<dbReference type="Proteomes" id="UP001150266">
    <property type="component" value="Unassembled WGS sequence"/>
</dbReference>
<keyword evidence="2" id="KW-1185">Reference proteome</keyword>
<evidence type="ECO:0000313" key="1">
    <source>
        <dbReference type="EMBL" id="KAJ4470224.1"/>
    </source>
</evidence>
<proteinExistence type="predicted"/>
<name>A0A9W9DH46_9AGAR</name>
<dbReference type="EMBL" id="JAOTPV010000027">
    <property type="protein sequence ID" value="KAJ4470224.1"/>
    <property type="molecule type" value="Genomic_DNA"/>
</dbReference>
<evidence type="ECO:0000313" key="2">
    <source>
        <dbReference type="Proteomes" id="UP001150266"/>
    </source>
</evidence>
<sequence>MFISARKITGGALLYLSHEQGAKWMKDGDHTKEWARKWEADIKVNFEAYEMIVEFVPVLQDLGNDESLREVERVSSLKEGCIKRARWIKPVEQQGSRQQVAHAILSFNGPESANQAISNRVIVQGKPLEARRSLPEP</sequence>
<dbReference type="OrthoDB" id="2800503at2759"/>
<reference evidence="1" key="1">
    <citation type="submission" date="2022-08" db="EMBL/GenBank/DDBJ databases">
        <title>A Global Phylogenomic Analysis of the Shiitake Genus Lentinula.</title>
        <authorList>
            <consortium name="DOE Joint Genome Institute"/>
            <person name="Sierra-Patev S."/>
            <person name="Min B."/>
            <person name="Naranjo-Ortiz M."/>
            <person name="Looney B."/>
            <person name="Konkel Z."/>
            <person name="Slot J.C."/>
            <person name="Sakamoto Y."/>
            <person name="Steenwyk J.L."/>
            <person name="Rokas A."/>
            <person name="Carro J."/>
            <person name="Camarero S."/>
            <person name="Ferreira P."/>
            <person name="Molpeceres G."/>
            <person name="Ruiz-Duenas F.J."/>
            <person name="Serrano A."/>
            <person name="Henrissat B."/>
            <person name="Drula E."/>
            <person name="Hughes K.W."/>
            <person name="Mata J.L."/>
            <person name="Ishikawa N.K."/>
            <person name="Vargas-Isla R."/>
            <person name="Ushijima S."/>
            <person name="Smith C.A."/>
            <person name="Ahrendt S."/>
            <person name="Andreopoulos W."/>
            <person name="He G."/>
            <person name="Labutti K."/>
            <person name="Lipzen A."/>
            <person name="Ng V."/>
            <person name="Riley R."/>
            <person name="Sandor L."/>
            <person name="Barry K."/>
            <person name="Martinez A.T."/>
            <person name="Xiao Y."/>
            <person name="Gibbons J.G."/>
            <person name="Terashima K."/>
            <person name="Grigoriev I.V."/>
            <person name="Hibbett D.S."/>
        </authorList>
    </citation>
    <scope>NUCLEOTIDE SEQUENCE</scope>
    <source>
        <strain evidence="1">JLM2183</strain>
    </source>
</reference>
<dbReference type="AlphaFoldDB" id="A0A9W9DH46"/>
<accession>A0A9W9DH46</accession>
<comment type="caution">
    <text evidence="1">The sequence shown here is derived from an EMBL/GenBank/DDBJ whole genome shotgun (WGS) entry which is preliminary data.</text>
</comment>
<organism evidence="1 2">
    <name type="scientific">Lentinula aciculospora</name>
    <dbReference type="NCBI Taxonomy" id="153920"/>
    <lineage>
        <taxon>Eukaryota</taxon>
        <taxon>Fungi</taxon>
        <taxon>Dikarya</taxon>
        <taxon>Basidiomycota</taxon>
        <taxon>Agaricomycotina</taxon>
        <taxon>Agaricomycetes</taxon>
        <taxon>Agaricomycetidae</taxon>
        <taxon>Agaricales</taxon>
        <taxon>Marasmiineae</taxon>
        <taxon>Omphalotaceae</taxon>
        <taxon>Lentinula</taxon>
    </lineage>
</organism>
<protein>
    <submittedName>
        <fullName evidence="1">Uncharacterized protein</fullName>
    </submittedName>
</protein>
<gene>
    <name evidence="1" type="ORF">J3R30DRAFT_3301574</name>
</gene>